<evidence type="ECO:0000259" key="1">
    <source>
        <dbReference type="PROSITE" id="PS50921"/>
    </source>
</evidence>
<dbReference type="SUPFAM" id="SSF52172">
    <property type="entry name" value="CheY-like"/>
    <property type="match status" value="1"/>
</dbReference>
<dbReference type="Gene3D" id="3.40.50.2300">
    <property type="match status" value="1"/>
</dbReference>
<name>A0A059G2X8_9PROT</name>
<dbReference type="SMART" id="SM01012">
    <property type="entry name" value="ANTAR"/>
    <property type="match status" value="1"/>
</dbReference>
<dbReference type="InterPro" id="IPR008327">
    <property type="entry name" value="Sig_transdc_resp-reg_antiterm"/>
</dbReference>
<keyword evidence="3" id="KW-1185">Reference proteome</keyword>
<evidence type="ECO:0000313" key="2">
    <source>
        <dbReference type="EMBL" id="KDA01222.1"/>
    </source>
</evidence>
<dbReference type="GO" id="GO:0003723">
    <property type="term" value="F:RNA binding"/>
    <property type="evidence" value="ECO:0007669"/>
    <property type="project" value="InterPro"/>
</dbReference>
<dbReference type="InterPro" id="IPR011006">
    <property type="entry name" value="CheY-like_superfamily"/>
</dbReference>
<organism evidence="2 3">
    <name type="scientific">Hyphomonas oceanitis SCH89</name>
    <dbReference type="NCBI Taxonomy" id="1280953"/>
    <lineage>
        <taxon>Bacteria</taxon>
        <taxon>Pseudomonadati</taxon>
        <taxon>Pseudomonadota</taxon>
        <taxon>Alphaproteobacteria</taxon>
        <taxon>Hyphomonadales</taxon>
        <taxon>Hyphomonadaceae</taxon>
        <taxon>Hyphomonas</taxon>
    </lineage>
</organism>
<dbReference type="AlphaFoldDB" id="A0A059G2X8"/>
<dbReference type="Proteomes" id="UP000024942">
    <property type="component" value="Unassembled WGS sequence"/>
</dbReference>
<evidence type="ECO:0000313" key="3">
    <source>
        <dbReference type="Proteomes" id="UP000024942"/>
    </source>
</evidence>
<dbReference type="PATRIC" id="fig|1280953.3.peg.3343"/>
<dbReference type="EMBL" id="ARYL01000033">
    <property type="protein sequence ID" value="KDA01222.1"/>
    <property type="molecule type" value="Genomic_DNA"/>
</dbReference>
<dbReference type="InterPro" id="IPR036388">
    <property type="entry name" value="WH-like_DNA-bd_sf"/>
</dbReference>
<gene>
    <name evidence="2" type="ORF">HOC_16678</name>
</gene>
<feature type="domain" description="ANTAR" evidence="1">
    <location>
        <begin position="151"/>
        <end position="212"/>
    </location>
</feature>
<dbReference type="PIRSF" id="PIRSF036382">
    <property type="entry name" value="RR_antiterm"/>
    <property type="match status" value="1"/>
</dbReference>
<dbReference type="eggNOG" id="COG3707">
    <property type="taxonomic scope" value="Bacteria"/>
</dbReference>
<dbReference type="Pfam" id="PF03861">
    <property type="entry name" value="ANTAR"/>
    <property type="match status" value="1"/>
</dbReference>
<protein>
    <submittedName>
        <fullName evidence="2">Response regulator NasT</fullName>
    </submittedName>
</protein>
<dbReference type="STRING" id="1280953.HOC_16678"/>
<accession>A0A059G2X8</accession>
<proteinExistence type="predicted"/>
<reference evidence="2 3" key="1">
    <citation type="journal article" date="2014" name="Antonie Van Leeuwenhoek">
        <title>Hyphomonas beringensis sp. nov. and Hyphomonas chukchiensis sp. nov., isolated from surface seawater of the Bering Sea and Chukchi Sea.</title>
        <authorList>
            <person name="Li C."/>
            <person name="Lai Q."/>
            <person name="Li G."/>
            <person name="Dong C."/>
            <person name="Wang J."/>
            <person name="Liao Y."/>
            <person name="Shao Z."/>
        </authorList>
    </citation>
    <scope>NUCLEOTIDE SEQUENCE [LARGE SCALE GENOMIC DNA]</scope>
    <source>
        <strain evidence="2 3">SCH89</strain>
    </source>
</reference>
<dbReference type="PROSITE" id="PS50921">
    <property type="entry name" value="ANTAR"/>
    <property type="match status" value="1"/>
</dbReference>
<sequence length="219" mass="24088">MVMPVAAERFSTIEKHTMNVPNYDPPVIPLEILLVEDDVARAAIFDEGLGNTANVRRIGELSMQSIIAATDIHKADLLIISRHVPDGDMIRVVEELSGKRPMPIVVFVEADQGDLARRAIRAGASGYIVSGLSAARVGPVLDVAMERFRLMDALHKELSRSKSDLEARKLIERAKGLLMEQRGVTEHAAYEALRKMAMSRGKPVREIAETIVAISNMLP</sequence>
<dbReference type="Gene3D" id="1.10.10.10">
    <property type="entry name" value="Winged helix-like DNA-binding domain superfamily/Winged helix DNA-binding domain"/>
    <property type="match status" value="1"/>
</dbReference>
<comment type="caution">
    <text evidence="2">The sequence shown here is derived from an EMBL/GenBank/DDBJ whole genome shotgun (WGS) entry which is preliminary data.</text>
</comment>
<dbReference type="InterPro" id="IPR005561">
    <property type="entry name" value="ANTAR"/>
</dbReference>